<dbReference type="EMBL" id="FYEK01000002">
    <property type="protein sequence ID" value="SNB49610.1"/>
    <property type="molecule type" value="Genomic_DNA"/>
</dbReference>
<dbReference type="OrthoDB" id="9804960at2"/>
<evidence type="ECO:0000313" key="6">
    <source>
        <dbReference type="Proteomes" id="UP000197025"/>
    </source>
</evidence>
<dbReference type="FunCoup" id="A0A212PRU8">
    <property type="interactions" value="330"/>
</dbReference>
<dbReference type="PANTHER" id="PTHR21294">
    <property type="entry name" value="ELECTRON TRANSFER FLAVOPROTEIN BETA-SUBUNIT"/>
    <property type="match status" value="1"/>
</dbReference>
<proteinExistence type="inferred from homology"/>
<dbReference type="Proteomes" id="UP000197025">
    <property type="component" value="Unassembled WGS sequence"/>
</dbReference>
<keyword evidence="6" id="KW-1185">Reference proteome</keyword>
<comment type="cofactor">
    <cofactor evidence="3">
        <name>AMP</name>
        <dbReference type="ChEBI" id="CHEBI:456215"/>
    </cofactor>
</comment>
<dbReference type="SMART" id="SM00893">
    <property type="entry name" value="ETF"/>
    <property type="match status" value="1"/>
</dbReference>
<dbReference type="InterPro" id="IPR000049">
    <property type="entry name" value="ET-Flavoprotein_bsu_CS"/>
</dbReference>
<feature type="domain" description="Electron transfer flavoprotein alpha/beta-subunit N-terminal" evidence="4">
    <location>
        <begin position="22"/>
        <end position="214"/>
    </location>
</feature>
<accession>A0A212PRU8</accession>
<dbReference type="InterPro" id="IPR033948">
    <property type="entry name" value="ETF_beta_N"/>
</dbReference>
<dbReference type="InParanoid" id="A0A212PRU8"/>
<evidence type="ECO:0000313" key="5">
    <source>
        <dbReference type="EMBL" id="SNB49610.1"/>
    </source>
</evidence>
<dbReference type="AlphaFoldDB" id="A0A212PRU8"/>
<dbReference type="CDD" id="cd01714">
    <property type="entry name" value="ETF_beta"/>
    <property type="match status" value="1"/>
</dbReference>
<dbReference type="SUPFAM" id="SSF52402">
    <property type="entry name" value="Adenine nucleotide alpha hydrolases-like"/>
    <property type="match status" value="1"/>
</dbReference>
<dbReference type="InterPro" id="IPR014730">
    <property type="entry name" value="ETF_a/b_N"/>
</dbReference>
<dbReference type="RefSeq" id="WP_159461490.1">
    <property type="nucleotide sequence ID" value="NZ_FYEK01000002.1"/>
</dbReference>
<name>A0A212PRU8_9CHLR</name>
<dbReference type="Pfam" id="PF01012">
    <property type="entry name" value="ETF"/>
    <property type="match status" value="1"/>
</dbReference>
<evidence type="ECO:0000256" key="2">
    <source>
        <dbReference type="ARBA" id="ARBA00042002"/>
    </source>
</evidence>
<protein>
    <recommendedName>
        <fullName evidence="2">Electron transfer flavoprotein small subunit</fullName>
    </recommendedName>
</protein>
<dbReference type="PIRSF" id="PIRSF000090">
    <property type="entry name" value="Beta-ETF"/>
    <property type="match status" value="1"/>
</dbReference>
<sequence>MHIVVPIKQTPDTTATLTVDASGRISWGDAPLIVNPWDEFAIEESLRLKEKFGGKVTVITMGPESAKEALKQAVAMGCDEAILLHDPAFEGSDTVVTATILAAAIRKLGAVDLVFMGKESVDGNSAQVPPALARRLGWPLLAYVGKIREIDPAGRTIVVERILEEGRQVVRAPLPAVLSAMQMNEPRYPSFMGIRKAARMQIPVWTAADLGLTPEQVGAAASAARWPSVFAPPKQEIQCEFIQGESPEEIARILVDRLLAEKVL</sequence>
<dbReference type="InterPro" id="IPR012255">
    <property type="entry name" value="ETF_b"/>
</dbReference>
<dbReference type="Gene3D" id="3.40.50.620">
    <property type="entry name" value="HUPs"/>
    <property type="match status" value="1"/>
</dbReference>
<dbReference type="PANTHER" id="PTHR21294:SF17">
    <property type="entry name" value="PROTEIN FIXA"/>
    <property type="match status" value="1"/>
</dbReference>
<evidence type="ECO:0000256" key="3">
    <source>
        <dbReference type="ARBA" id="ARBA00049933"/>
    </source>
</evidence>
<dbReference type="InterPro" id="IPR014729">
    <property type="entry name" value="Rossmann-like_a/b/a_fold"/>
</dbReference>
<evidence type="ECO:0000256" key="1">
    <source>
        <dbReference type="ARBA" id="ARBA00007557"/>
    </source>
</evidence>
<comment type="similarity">
    <text evidence="1">Belongs to the ETF beta-subunit/FixA family.</text>
</comment>
<reference evidence="6" key="1">
    <citation type="submission" date="2017-06" db="EMBL/GenBank/DDBJ databases">
        <authorList>
            <person name="Varghese N."/>
            <person name="Submissions S."/>
        </authorList>
    </citation>
    <scope>NUCLEOTIDE SEQUENCE [LARGE SCALE GENOMIC DNA]</scope>
    <source>
        <strain evidence="6">JAD2</strain>
    </source>
</reference>
<evidence type="ECO:0000259" key="4">
    <source>
        <dbReference type="SMART" id="SM00893"/>
    </source>
</evidence>
<dbReference type="PROSITE" id="PS01065">
    <property type="entry name" value="ETF_BETA"/>
    <property type="match status" value="1"/>
</dbReference>
<dbReference type="GO" id="GO:0009055">
    <property type="term" value="F:electron transfer activity"/>
    <property type="evidence" value="ECO:0007669"/>
    <property type="project" value="InterPro"/>
</dbReference>
<gene>
    <name evidence="5" type="ORF">SAMN02746019_00029670</name>
</gene>
<organism evidence="5 6">
    <name type="scientific">Thermoflexus hugenholtzii JAD2</name>
    <dbReference type="NCBI Taxonomy" id="877466"/>
    <lineage>
        <taxon>Bacteria</taxon>
        <taxon>Bacillati</taxon>
        <taxon>Chloroflexota</taxon>
        <taxon>Thermoflexia</taxon>
        <taxon>Thermoflexales</taxon>
        <taxon>Thermoflexaceae</taxon>
        <taxon>Thermoflexus</taxon>
    </lineage>
</organism>